<evidence type="ECO:0000313" key="3">
    <source>
        <dbReference type="Proteomes" id="UP000256269"/>
    </source>
</evidence>
<dbReference type="RefSeq" id="WP_116177078.1">
    <property type="nucleotide sequence ID" value="NZ_CP144375.1"/>
</dbReference>
<dbReference type="EMBL" id="QUNO01000009">
    <property type="protein sequence ID" value="REH43635.1"/>
    <property type="molecule type" value="Genomic_DNA"/>
</dbReference>
<feature type="transmembrane region" description="Helical" evidence="1">
    <location>
        <begin position="26"/>
        <end position="52"/>
    </location>
</feature>
<evidence type="ECO:0000313" key="2">
    <source>
        <dbReference type="EMBL" id="REH43635.1"/>
    </source>
</evidence>
<accession>A0A3E0HFQ6</accession>
<comment type="caution">
    <text evidence="2">The sequence shown here is derived from an EMBL/GenBank/DDBJ whole genome shotgun (WGS) entry which is preliminary data.</text>
</comment>
<keyword evidence="1" id="KW-1133">Transmembrane helix</keyword>
<proteinExistence type="predicted"/>
<evidence type="ECO:0000256" key="1">
    <source>
        <dbReference type="SAM" id="Phobius"/>
    </source>
</evidence>
<protein>
    <submittedName>
        <fullName evidence="2">Uncharacterized protein</fullName>
    </submittedName>
</protein>
<keyword evidence="3" id="KW-1185">Reference proteome</keyword>
<name>A0A3E0HFQ6_9PSEU</name>
<keyword evidence="1" id="KW-0812">Transmembrane</keyword>
<keyword evidence="1" id="KW-0472">Membrane</keyword>
<organism evidence="2 3">
    <name type="scientific">Kutzneria buriramensis</name>
    <dbReference type="NCBI Taxonomy" id="1045776"/>
    <lineage>
        <taxon>Bacteria</taxon>
        <taxon>Bacillati</taxon>
        <taxon>Actinomycetota</taxon>
        <taxon>Actinomycetes</taxon>
        <taxon>Pseudonocardiales</taxon>
        <taxon>Pseudonocardiaceae</taxon>
        <taxon>Kutzneria</taxon>
    </lineage>
</organism>
<reference evidence="2 3" key="1">
    <citation type="submission" date="2018-08" db="EMBL/GenBank/DDBJ databases">
        <title>Genomic Encyclopedia of Archaeal and Bacterial Type Strains, Phase II (KMG-II): from individual species to whole genera.</title>
        <authorList>
            <person name="Goeker M."/>
        </authorList>
    </citation>
    <scope>NUCLEOTIDE SEQUENCE [LARGE SCALE GENOMIC DNA]</scope>
    <source>
        <strain evidence="2 3">DSM 45791</strain>
    </source>
</reference>
<gene>
    <name evidence="2" type="ORF">BCF44_109178</name>
</gene>
<dbReference type="Proteomes" id="UP000256269">
    <property type="component" value="Unassembled WGS sequence"/>
</dbReference>
<sequence>MDEDPTTAAGRRRGTVLSTVVELAGLAAFVAAGWLIAPWLGLVVAGCALLLIGQALDGAIVPSPAAVWARIPWATLGGWLRRKPAAPAAEPAGVATS</sequence>
<dbReference type="AlphaFoldDB" id="A0A3E0HFQ6"/>